<name>A0ABD5ET14_9ACTN</name>
<feature type="transmembrane region" description="Helical" evidence="8">
    <location>
        <begin position="137"/>
        <end position="160"/>
    </location>
</feature>
<dbReference type="PANTHER" id="PTHR42718:SF9">
    <property type="entry name" value="MAJOR FACILITATOR SUPERFAMILY MULTIDRUG TRANSPORTER MFSC"/>
    <property type="match status" value="1"/>
</dbReference>
<evidence type="ECO:0000256" key="3">
    <source>
        <dbReference type="ARBA" id="ARBA00022692"/>
    </source>
</evidence>
<dbReference type="Pfam" id="PF07690">
    <property type="entry name" value="MFS_1"/>
    <property type="match status" value="2"/>
</dbReference>
<dbReference type="CDD" id="cd17321">
    <property type="entry name" value="MFS_MMR_MDR_like"/>
    <property type="match status" value="1"/>
</dbReference>
<keyword evidence="4 8" id="KW-1133">Transmembrane helix</keyword>
<dbReference type="AlphaFoldDB" id="A0ABD5ET14"/>
<feature type="transmembrane region" description="Helical" evidence="8">
    <location>
        <begin position="512"/>
        <end position="536"/>
    </location>
</feature>
<keyword evidence="5 8" id="KW-0472">Membrane</keyword>
<keyword evidence="2" id="KW-0813">Transport</keyword>
<gene>
    <name evidence="10" type="ORF">RM877_22145</name>
</gene>
<evidence type="ECO:0000256" key="5">
    <source>
        <dbReference type="ARBA" id="ARBA00023136"/>
    </source>
</evidence>
<feature type="transmembrane region" description="Helical" evidence="8">
    <location>
        <begin position="7"/>
        <end position="31"/>
    </location>
</feature>
<feature type="transmembrane region" description="Helical" evidence="8">
    <location>
        <begin position="74"/>
        <end position="91"/>
    </location>
</feature>
<dbReference type="PROSITE" id="PS50850">
    <property type="entry name" value="MFS"/>
    <property type="match status" value="1"/>
</dbReference>
<accession>A0ABD5ET14</accession>
<evidence type="ECO:0000256" key="4">
    <source>
        <dbReference type="ARBA" id="ARBA00022989"/>
    </source>
</evidence>
<reference evidence="11" key="1">
    <citation type="submission" date="2023-07" db="EMBL/GenBank/DDBJ databases">
        <title>30 novel species of actinomycetes from the DSMZ collection.</title>
        <authorList>
            <person name="Nouioui I."/>
        </authorList>
    </citation>
    <scope>NUCLEOTIDE SEQUENCE [LARGE SCALE GENOMIC DNA]</scope>
    <source>
        <strain evidence="11">DSM 41981</strain>
    </source>
</reference>
<evidence type="ECO:0000313" key="10">
    <source>
        <dbReference type="EMBL" id="MDT0437388.1"/>
    </source>
</evidence>
<dbReference type="GO" id="GO:0005886">
    <property type="term" value="C:plasma membrane"/>
    <property type="evidence" value="ECO:0007669"/>
    <property type="project" value="UniProtKB-SubCell"/>
</dbReference>
<sequence>MALSNTTLGVLIATMDASIVIISLPAIFRGIGLDPLAPGNIGYLLWMILGYLLVSAVLVVVLGRLGDMFGRVRIYNLGFLVFACASVALSLDPFHQGAGALWLIGWRIVQAFGGSMLTANSAAILTDAFPARQRGTALGINQITALAGQFLGLLAGGLLAAVDWRAVFWVSVPISVTGTVWSYLSLRETSAGRPGRVDWLGNATFAVGAGVLLAGITYGIQPYGGDPTGWGNPWVLGALGCGVALLAAFCWIETRVAEPMFDLALFRIRAFAAGNLAALLTAVARGGLQFMLIIWLQGIWLPLHGYAFEDTPLWAGVFMLPLTCGFLVAGPLSGYLSDRFGARLFSTAGLLVVAGSFLGLLALPVDFDYPLFAGLLLLNGLGQGMFSAPNTSSVMGSVPAEYRGVASGMRSTFQNSGTALSIGVFFSLMVSGLAGTLPASLRDGLVAHGVPAAAAGTAAGLPPVSTLFATFLGDNPVAHLLGAQGVLDRLTDAQRAVLTGHRFFPELVAGPFHHGLTIVFTVAAAMALVSAVASALRGGPRVHRARPAADGGGPAAPKERTAGAERPV</sequence>
<feature type="domain" description="Major facilitator superfamily (MFS) profile" evidence="9">
    <location>
        <begin position="2"/>
        <end position="477"/>
    </location>
</feature>
<evidence type="ECO:0000259" key="9">
    <source>
        <dbReference type="PROSITE" id="PS50850"/>
    </source>
</evidence>
<evidence type="ECO:0000313" key="11">
    <source>
        <dbReference type="Proteomes" id="UP001183535"/>
    </source>
</evidence>
<feature type="transmembrane region" description="Helical" evidence="8">
    <location>
        <begin position="344"/>
        <end position="363"/>
    </location>
</feature>
<comment type="subcellular location">
    <subcellularLocation>
        <location evidence="1">Cell membrane</location>
        <topology evidence="1">Multi-pass membrane protein</topology>
    </subcellularLocation>
</comment>
<feature type="transmembrane region" description="Helical" evidence="8">
    <location>
        <begin position="273"/>
        <end position="301"/>
    </location>
</feature>
<feature type="transmembrane region" description="Helical" evidence="8">
    <location>
        <begin position="43"/>
        <end position="62"/>
    </location>
</feature>
<evidence type="ECO:0000256" key="2">
    <source>
        <dbReference type="ARBA" id="ARBA00022448"/>
    </source>
</evidence>
<dbReference type="InterPro" id="IPR020846">
    <property type="entry name" value="MFS_dom"/>
</dbReference>
<evidence type="ECO:0000256" key="8">
    <source>
        <dbReference type="SAM" id="Phobius"/>
    </source>
</evidence>
<feature type="compositionally biased region" description="Basic and acidic residues" evidence="7">
    <location>
        <begin position="557"/>
        <end position="568"/>
    </location>
</feature>
<keyword evidence="6" id="KW-0046">Antibiotic resistance</keyword>
<proteinExistence type="predicted"/>
<feature type="transmembrane region" description="Helical" evidence="8">
    <location>
        <begin position="233"/>
        <end position="252"/>
    </location>
</feature>
<dbReference type="InterPro" id="IPR036259">
    <property type="entry name" value="MFS_trans_sf"/>
</dbReference>
<dbReference type="InterPro" id="IPR011701">
    <property type="entry name" value="MFS"/>
</dbReference>
<feature type="transmembrane region" description="Helical" evidence="8">
    <location>
        <begin position="103"/>
        <end position="125"/>
    </location>
</feature>
<dbReference type="Gene3D" id="1.20.1250.20">
    <property type="entry name" value="MFS general substrate transporter like domains"/>
    <property type="match status" value="2"/>
</dbReference>
<protein>
    <submittedName>
        <fullName evidence="10">MFS transporter</fullName>
    </submittedName>
</protein>
<feature type="transmembrane region" description="Helical" evidence="8">
    <location>
        <begin position="313"/>
        <end position="332"/>
    </location>
</feature>
<keyword evidence="3 8" id="KW-0812">Transmembrane</keyword>
<feature type="transmembrane region" description="Helical" evidence="8">
    <location>
        <begin position="198"/>
        <end position="221"/>
    </location>
</feature>
<dbReference type="PANTHER" id="PTHR42718">
    <property type="entry name" value="MAJOR FACILITATOR SUPERFAMILY MULTIDRUG TRANSPORTER MFSC"/>
    <property type="match status" value="1"/>
</dbReference>
<feature type="region of interest" description="Disordered" evidence="7">
    <location>
        <begin position="540"/>
        <end position="568"/>
    </location>
</feature>
<dbReference type="Proteomes" id="UP001183535">
    <property type="component" value="Unassembled WGS sequence"/>
</dbReference>
<organism evidence="10 11">
    <name type="scientific">Streptomyces doudnae</name>
    <dbReference type="NCBI Taxonomy" id="3075536"/>
    <lineage>
        <taxon>Bacteria</taxon>
        <taxon>Bacillati</taxon>
        <taxon>Actinomycetota</taxon>
        <taxon>Actinomycetes</taxon>
        <taxon>Kitasatosporales</taxon>
        <taxon>Streptomycetaceae</taxon>
        <taxon>Streptomyces</taxon>
    </lineage>
</organism>
<comment type="caution">
    <text evidence="10">The sequence shown here is derived from an EMBL/GenBank/DDBJ whole genome shotgun (WGS) entry which is preliminary data.</text>
</comment>
<dbReference type="SUPFAM" id="SSF103473">
    <property type="entry name" value="MFS general substrate transporter"/>
    <property type="match status" value="1"/>
</dbReference>
<dbReference type="EMBL" id="JAVRES010000011">
    <property type="protein sequence ID" value="MDT0437388.1"/>
    <property type="molecule type" value="Genomic_DNA"/>
</dbReference>
<dbReference type="GO" id="GO:0046677">
    <property type="term" value="P:response to antibiotic"/>
    <property type="evidence" value="ECO:0007669"/>
    <property type="project" value="UniProtKB-KW"/>
</dbReference>
<feature type="transmembrane region" description="Helical" evidence="8">
    <location>
        <begin position="419"/>
        <end position="441"/>
    </location>
</feature>
<evidence type="ECO:0000256" key="7">
    <source>
        <dbReference type="SAM" id="MobiDB-lite"/>
    </source>
</evidence>
<evidence type="ECO:0000256" key="6">
    <source>
        <dbReference type="ARBA" id="ARBA00023251"/>
    </source>
</evidence>
<feature type="transmembrane region" description="Helical" evidence="8">
    <location>
        <begin position="166"/>
        <end position="186"/>
    </location>
</feature>
<keyword evidence="11" id="KW-1185">Reference proteome</keyword>
<evidence type="ECO:0000256" key="1">
    <source>
        <dbReference type="ARBA" id="ARBA00004651"/>
    </source>
</evidence>